<dbReference type="Proteomes" id="UP001219525">
    <property type="component" value="Unassembled WGS sequence"/>
</dbReference>
<evidence type="ECO:0000313" key="1">
    <source>
        <dbReference type="EMBL" id="KAJ7189889.1"/>
    </source>
</evidence>
<comment type="caution">
    <text evidence="1">The sequence shown here is derived from an EMBL/GenBank/DDBJ whole genome shotgun (WGS) entry which is preliminary data.</text>
</comment>
<dbReference type="EMBL" id="JARJCW010000163">
    <property type="protein sequence ID" value="KAJ7189889.1"/>
    <property type="molecule type" value="Genomic_DNA"/>
</dbReference>
<accession>A0AAD6XVY4</accession>
<keyword evidence="2" id="KW-1185">Reference proteome</keyword>
<gene>
    <name evidence="1" type="ORF">GGX14DRAFT_580318</name>
</gene>
<organism evidence="1 2">
    <name type="scientific">Mycena pura</name>
    <dbReference type="NCBI Taxonomy" id="153505"/>
    <lineage>
        <taxon>Eukaryota</taxon>
        <taxon>Fungi</taxon>
        <taxon>Dikarya</taxon>
        <taxon>Basidiomycota</taxon>
        <taxon>Agaricomycotina</taxon>
        <taxon>Agaricomycetes</taxon>
        <taxon>Agaricomycetidae</taxon>
        <taxon>Agaricales</taxon>
        <taxon>Marasmiineae</taxon>
        <taxon>Mycenaceae</taxon>
        <taxon>Mycena</taxon>
    </lineage>
</organism>
<protein>
    <submittedName>
        <fullName evidence="1">Uncharacterized protein</fullName>
    </submittedName>
</protein>
<dbReference type="AlphaFoldDB" id="A0AAD6XVY4"/>
<evidence type="ECO:0000313" key="2">
    <source>
        <dbReference type="Proteomes" id="UP001219525"/>
    </source>
</evidence>
<name>A0AAD6XVY4_9AGAR</name>
<proteinExistence type="predicted"/>
<reference evidence="1" key="1">
    <citation type="submission" date="2023-03" db="EMBL/GenBank/DDBJ databases">
        <title>Massive genome expansion in bonnet fungi (Mycena s.s.) driven by repeated elements and novel gene families across ecological guilds.</title>
        <authorList>
            <consortium name="Lawrence Berkeley National Laboratory"/>
            <person name="Harder C.B."/>
            <person name="Miyauchi S."/>
            <person name="Viragh M."/>
            <person name="Kuo A."/>
            <person name="Thoen E."/>
            <person name="Andreopoulos B."/>
            <person name="Lu D."/>
            <person name="Skrede I."/>
            <person name="Drula E."/>
            <person name="Henrissat B."/>
            <person name="Morin E."/>
            <person name="Kohler A."/>
            <person name="Barry K."/>
            <person name="LaButti K."/>
            <person name="Morin E."/>
            <person name="Salamov A."/>
            <person name="Lipzen A."/>
            <person name="Mereny Z."/>
            <person name="Hegedus B."/>
            <person name="Baldrian P."/>
            <person name="Stursova M."/>
            <person name="Weitz H."/>
            <person name="Taylor A."/>
            <person name="Grigoriev I.V."/>
            <person name="Nagy L.G."/>
            <person name="Martin F."/>
            <person name="Kauserud H."/>
        </authorList>
    </citation>
    <scope>NUCLEOTIDE SEQUENCE</scope>
    <source>
        <strain evidence="1">9144</strain>
    </source>
</reference>
<sequence length="91" mass="9868">MEIVTRVVDVQNPDHLSFQHSVGLTGRRRSLRVLPPAACPPPAHRLPAACPPPARRLPAACPPPARRLPAACPPPAHRLPAQQFGYATRLH</sequence>